<dbReference type="REBASE" id="849027">
    <property type="entry name" value="SspY61ORF15475P"/>
</dbReference>
<protein>
    <submittedName>
        <fullName evidence="3">Type II restriction endonuclease</fullName>
    </submittedName>
</protein>
<dbReference type="RefSeq" id="WP_353948313.1">
    <property type="nucleotide sequence ID" value="NZ_CP159510.1"/>
</dbReference>
<organism evidence="3">
    <name type="scientific">Sporolactobacillus sp. Y61</name>
    <dbReference type="NCBI Taxonomy" id="3160863"/>
    <lineage>
        <taxon>Bacteria</taxon>
        <taxon>Bacillati</taxon>
        <taxon>Bacillota</taxon>
        <taxon>Bacilli</taxon>
        <taxon>Bacillales</taxon>
        <taxon>Sporolactobacillaceae</taxon>
        <taxon>Sporolactobacillus</taxon>
    </lineage>
</organism>
<sequence>MVDSDFSAEAIRAAYSGKMAFCKFLSANDTGDTGAHQSGIYVQKHAFPILFDEEGVKGENKDKYVHIRWQNSFETSSRFIYYGKGTRNEYRITRGIPGLDPEHTGDLFVLVKRDPENYLAYMLQTEDEINSFLNEFGMSPADTGGIIQKEDLELGHTISPEELSIMAYIEGLNVDFPSSAEMSEAARSIYNEIFNHKENIRTNPDKEIIGWVDMEYRLFRMLETYRYGSRISKGFDSVEEFIKIANVVLNRRKSRAGKSLEHHLSAIFDGNSLRYVPQPVTEGHKKPDFLFPDAGSYHDHSFPADHLIFLGAKTTCKDRWRQILNEADRINVKHLFTLQQGISVRQLDEMEKAGVILVVPKLYIKTFPKEKQDSIWTLKKFIDYVKEKESV</sequence>
<dbReference type="Pfam" id="PF09019">
    <property type="entry name" value="EcoRII-C"/>
    <property type="match status" value="1"/>
</dbReference>
<dbReference type="InterPro" id="IPR015300">
    <property type="entry name" value="DNA-bd_pseudobarrel_sf"/>
</dbReference>
<evidence type="ECO:0000259" key="2">
    <source>
        <dbReference type="Pfam" id="PF09217"/>
    </source>
</evidence>
<evidence type="ECO:0000313" key="3">
    <source>
        <dbReference type="EMBL" id="XCJ16978.1"/>
    </source>
</evidence>
<accession>A0AAU8IFL2</accession>
<proteinExistence type="predicted"/>
<keyword evidence="3" id="KW-0540">Nuclease</keyword>
<dbReference type="GO" id="GO:0009307">
    <property type="term" value="P:DNA restriction-modification system"/>
    <property type="evidence" value="ECO:0007669"/>
    <property type="project" value="InterPro"/>
</dbReference>
<dbReference type="SUPFAM" id="SSF52980">
    <property type="entry name" value="Restriction endonuclease-like"/>
    <property type="match status" value="1"/>
</dbReference>
<dbReference type="SUPFAM" id="SSF101936">
    <property type="entry name" value="DNA-binding pseudobarrel domain"/>
    <property type="match status" value="1"/>
</dbReference>
<dbReference type="GO" id="GO:0003677">
    <property type="term" value="F:DNA binding"/>
    <property type="evidence" value="ECO:0007669"/>
    <property type="project" value="InterPro"/>
</dbReference>
<dbReference type="EMBL" id="CP159510">
    <property type="protein sequence ID" value="XCJ16978.1"/>
    <property type="molecule type" value="Genomic_DNA"/>
</dbReference>
<dbReference type="InterPro" id="IPR015109">
    <property type="entry name" value="Restrct_endonuc_II_EcoRII_C"/>
</dbReference>
<gene>
    <name evidence="3" type="ORF">ABNN70_15470</name>
</gene>
<dbReference type="Gene3D" id="3.40.91.80">
    <property type="match status" value="1"/>
</dbReference>
<dbReference type="Pfam" id="PF09217">
    <property type="entry name" value="EcoRII-N"/>
    <property type="match status" value="1"/>
</dbReference>
<dbReference type="AlphaFoldDB" id="A0AAU8IFL2"/>
<dbReference type="InterPro" id="IPR011335">
    <property type="entry name" value="Restrct_endonuc-II-like"/>
</dbReference>
<keyword evidence="3" id="KW-0255">Endonuclease</keyword>
<dbReference type="InterPro" id="IPR023372">
    <property type="entry name" value="Rest_endonuc_II_EcoRII_N"/>
</dbReference>
<dbReference type="InterPro" id="IPR038365">
    <property type="entry name" value="EcoRII_C_sf"/>
</dbReference>
<name>A0AAU8IFL2_9BACL</name>
<feature type="domain" description="Restriction endonuclease type II EcoRII N-terminal" evidence="2">
    <location>
        <begin position="16"/>
        <end position="112"/>
    </location>
</feature>
<keyword evidence="3" id="KW-0378">Hydrolase</keyword>
<evidence type="ECO:0000259" key="1">
    <source>
        <dbReference type="Pfam" id="PF09019"/>
    </source>
</evidence>
<feature type="domain" description="Restriction endonuclease type II EcoRII C-terminal" evidence="1">
    <location>
        <begin position="219"/>
        <end position="382"/>
    </location>
</feature>
<dbReference type="Gene3D" id="2.40.330.10">
    <property type="entry name" value="DNA-binding pseudobarrel domain"/>
    <property type="match status" value="1"/>
</dbReference>
<reference evidence="3" key="1">
    <citation type="submission" date="2024-06" db="EMBL/GenBank/DDBJ databases">
        <authorList>
            <person name="Fan A."/>
            <person name="Zhang F.Y."/>
            <person name="Zhang L."/>
        </authorList>
    </citation>
    <scope>NUCLEOTIDE SEQUENCE</scope>
    <source>
        <strain evidence="3">Y61</strain>
    </source>
</reference>
<dbReference type="GO" id="GO:0009036">
    <property type="term" value="F:type II site-specific deoxyribonuclease activity"/>
    <property type="evidence" value="ECO:0007669"/>
    <property type="project" value="InterPro"/>
</dbReference>